<keyword evidence="8 13" id="KW-0064">Aspartyl protease</keyword>
<evidence type="ECO:0000256" key="7">
    <source>
        <dbReference type="ARBA" id="ARBA00022670"/>
    </source>
</evidence>
<evidence type="ECO:0000313" key="17">
    <source>
        <dbReference type="Proteomes" id="UP000248961"/>
    </source>
</evidence>
<organism evidence="16 17">
    <name type="scientific">Aspergillus homomorphus (strain CBS 101889)</name>
    <dbReference type="NCBI Taxonomy" id="1450537"/>
    <lineage>
        <taxon>Eukaryota</taxon>
        <taxon>Fungi</taxon>
        <taxon>Dikarya</taxon>
        <taxon>Ascomycota</taxon>
        <taxon>Pezizomycotina</taxon>
        <taxon>Eurotiomycetes</taxon>
        <taxon>Eurotiomycetidae</taxon>
        <taxon>Eurotiales</taxon>
        <taxon>Aspergillaceae</taxon>
        <taxon>Aspergillus</taxon>
        <taxon>Aspergillus subgen. Circumdati</taxon>
    </lineage>
</organism>
<dbReference type="FunFam" id="2.40.70.10:FF:000024">
    <property type="entry name" value="Endothiapepsin"/>
    <property type="match status" value="1"/>
</dbReference>
<dbReference type="AlphaFoldDB" id="A0A395I302"/>
<sequence length="399" mass="41636">MVVFNKAAALLLGLTTAASAAPLAETQTPATKNFSVKQVEKTGSKGRTVNLPGLYANALAKYGATVPASVKAAAQSGSVVTIPQANDASYLTPVTVGSSTLNLDFDTGSADLWVFSSELSASSRSGHNIYNPGSSARKLNGYSWSISYGDGSSASGDVYKDRVTVGSVEAASQAVEAASQISAEFSQDTATDGLLGLAFSSINTVYPVPQTTFFDTVKSTLDAPLFAVDLKYHEAGTYDFGFIDSSKYSGSLHYANVDSSRGFWQFTASGYGVGDRASYSSAFSAIADTGTTLILLDDDIVSNYYAGVRGASYSYSYGGYVFSCYASLPDFSVRIGSYTAVVPGQYINYAPVNTGSSTCYGGIQSNQGVGLSILGDVFLKSQYVVFDSQGPRIGFAAQA</sequence>
<dbReference type="Gene3D" id="2.40.70.10">
    <property type="entry name" value="Acid Proteases"/>
    <property type="match status" value="2"/>
</dbReference>
<dbReference type="InterPro" id="IPR001969">
    <property type="entry name" value="Aspartic_peptidase_AS"/>
</dbReference>
<protein>
    <recommendedName>
        <fullName evidence="5">Aspergillopepsin-1</fullName>
        <ecNumber evidence="4">3.4.23.18</ecNumber>
    </recommendedName>
    <alternativeName>
        <fullName evidence="10">Aspergillopepsin I</fullName>
    </alternativeName>
    <alternativeName>
        <fullName evidence="11">Aspergillopeptidase A</fullName>
    </alternativeName>
</protein>
<dbReference type="PROSITE" id="PS00141">
    <property type="entry name" value="ASP_PROTEASE"/>
    <property type="match status" value="1"/>
</dbReference>
<feature type="domain" description="Peptidase A1" evidence="15">
    <location>
        <begin position="90"/>
        <end position="396"/>
    </location>
</feature>
<evidence type="ECO:0000256" key="2">
    <source>
        <dbReference type="ARBA" id="ARBA00004613"/>
    </source>
</evidence>
<keyword evidence="6" id="KW-0964">Secreted</keyword>
<dbReference type="PRINTS" id="PR00792">
    <property type="entry name" value="PEPSIN"/>
</dbReference>
<keyword evidence="17" id="KW-1185">Reference proteome</keyword>
<evidence type="ECO:0000256" key="13">
    <source>
        <dbReference type="RuleBase" id="RU000454"/>
    </source>
</evidence>
<evidence type="ECO:0000256" key="9">
    <source>
        <dbReference type="ARBA" id="ARBA00022801"/>
    </source>
</evidence>
<gene>
    <name evidence="16" type="ORF">BO97DRAFT_465098</name>
</gene>
<evidence type="ECO:0000259" key="15">
    <source>
        <dbReference type="PROSITE" id="PS51767"/>
    </source>
</evidence>
<reference evidence="16 17" key="1">
    <citation type="submission" date="2018-02" db="EMBL/GenBank/DDBJ databases">
        <title>The genomes of Aspergillus section Nigri reveals drivers in fungal speciation.</title>
        <authorList>
            <consortium name="DOE Joint Genome Institute"/>
            <person name="Vesth T.C."/>
            <person name="Nybo J."/>
            <person name="Theobald S."/>
            <person name="Brandl J."/>
            <person name="Frisvad J.C."/>
            <person name="Nielsen K.F."/>
            <person name="Lyhne E.K."/>
            <person name="Kogle M.E."/>
            <person name="Kuo A."/>
            <person name="Riley R."/>
            <person name="Clum A."/>
            <person name="Nolan M."/>
            <person name="Lipzen A."/>
            <person name="Salamov A."/>
            <person name="Henrissat B."/>
            <person name="Wiebenga A."/>
            <person name="De vries R.P."/>
            <person name="Grigoriev I.V."/>
            <person name="Mortensen U.H."/>
            <person name="Andersen M.R."/>
            <person name="Baker S.E."/>
        </authorList>
    </citation>
    <scope>NUCLEOTIDE SEQUENCE [LARGE SCALE GENOMIC DNA]</scope>
    <source>
        <strain evidence="16 17">CBS 101889</strain>
    </source>
</reference>
<evidence type="ECO:0000256" key="3">
    <source>
        <dbReference type="ARBA" id="ARBA00007447"/>
    </source>
</evidence>
<evidence type="ECO:0000256" key="6">
    <source>
        <dbReference type="ARBA" id="ARBA00022525"/>
    </source>
</evidence>
<dbReference type="GeneID" id="37203817"/>
<dbReference type="CDD" id="cd06097">
    <property type="entry name" value="Aspergillopepsin_like"/>
    <property type="match status" value="1"/>
</dbReference>
<evidence type="ECO:0000256" key="12">
    <source>
        <dbReference type="PIRSR" id="PIRSR601461-1"/>
    </source>
</evidence>
<dbReference type="EC" id="3.4.23.18" evidence="4"/>
<keyword evidence="7 13" id="KW-0645">Protease</keyword>
<accession>A0A395I302</accession>
<evidence type="ECO:0000256" key="4">
    <source>
        <dbReference type="ARBA" id="ARBA00013210"/>
    </source>
</evidence>
<proteinExistence type="inferred from homology"/>
<dbReference type="OrthoDB" id="2747330at2759"/>
<dbReference type="STRING" id="1450537.A0A395I302"/>
<feature type="active site" evidence="12">
    <location>
        <position position="288"/>
    </location>
</feature>
<dbReference type="FunFam" id="2.40.70.10:FF:000026">
    <property type="entry name" value="Endothiapepsin"/>
    <property type="match status" value="1"/>
</dbReference>
<evidence type="ECO:0000256" key="5">
    <source>
        <dbReference type="ARBA" id="ARBA00020252"/>
    </source>
</evidence>
<evidence type="ECO:0000256" key="14">
    <source>
        <dbReference type="SAM" id="SignalP"/>
    </source>
</evidence>
<name>A0A395I302_ASPHC</name>
<dbReference type="InterPro" id="IPR021109">
    <property type="entry name" value="Peptidase_aspartic_dom_sf"/>
</dbReference>
<evidence type="ECO:0000313" key="16">
    <source>
        <dbReference type="EMBL" id="RAL14572.1"/>
    </source>
</evidence>
<dbReference type="GO" id="GO:0005576">
    <property type="term" value="C:extracellular region"/>
    <property type="evidence" value="ECO:0007669"/>
    <property type="project" value="UniProtKB-SubCell"/>
</dbReference>
<evidence type="ECO:0000256" key="11">
    <source>
        <dbReference type="ARBA" id="ARBA00033457"/>
    </source>
</evidence>
<comment type="catalytic activity">
    <reaction evidence="1">
        <text>Hydrolysis of proteins with broad specificity. Generally favors hydrophobic residues in P1 and P1', but also accepts Lys in P1, which leads to activation of trypsinogen. Does not clot milk.</text>
        <dbReference type="EC" id="3.4.23.18"/>
    </reaction>
</comment>
<feature type="chain" id="PRO_5017253033" description="Aspergillopepsin-1" evidence="14">
    <location>
        <begin position="21"/>
        <end position="399"/>
    </location>
</feature>
<dbReference type="PANTHER" id="PTHR47966:SF2">
    <property type="entry name" value="ASPERGILLOPEPSIN-1-RELATED"/>
    <property type="match status" value="1"/>
</dbReference>
<evidence type="ECO:0000256" key="1">
    <source>
        <dbReference type="ARBA" id="ARBA00000391"/>
    </source>
</evidence>
<dbReference type="RefSeq" id="XP_025553726.1">
    <property type="nucleotide sequence ID" value="XM_025699528.1"/>
</dbReference>
<dbReference type="InterPro" id="IPR001461">
    <property type="entry name" value="Aspartic_peptidase_A1"/>
</dbReference>
<dbReference type="GO" id="GO:0006508">
    <property type="term" value="P:proteolysis"/>
    <property type="evidence" value="ECO:0007669"/>
    <property type="project" value="UniProtKB-KW"/>
</dbReference>
<dbReference type="SUPFAM" id="SSF50630">
    <property type="entry name" value="Acid proteases"/>
    <property type="match status" value="1"/>
</dbReference>
<dbReference type="PROSITE" id="PS51767">
    <property type="entry name" value="PEPTIDASE_A1"/>
    <property type="match status" value="1"/>
</dbReference>
<dbReference type="Pfam" id="PF00026">
    <property type="entry name" value="Asp"/>
    <property type="match status" value="1"/>
</dbReference>
<comment type="similarity">
    <text evidence="3 13">Belongs to the peptidase A1 family.</text>
</comment>
<keyword evidence="9 13" id="KW-0378">Hydrolase</keyword>
<dbReference type="GO" id="GO:0004190">
    <property type="term" value="F:aspartic-type endopeptidase activity"/>
    <property type="evidence" value="ECO:0007669"/>
    <property type="project" value="UniProtKB-KW"/>
</dbReference>
<keyword evidence="14" id="KW-0732">Signal</keyword>
<dbReference type="InterPro" id="IPR033121">
    <property type="entry name" value="PEPTIDASE_A1"/>
</dbReference>
<comment type="subcellular location">
    <subcellularLocation>
        <location evidence="2">Secreted</location>
    </subcellularLocation>
</comment>
<dbReference type="PANTHER" id="PTHR47966">
    <property type="entry name" value="BETA-SITE APP-CLEAVING ENZYME, ISOFORM A-RELATED"/>
    <property type="match status" value="1"/>
</dbReference>
<dbReference type="InterPro" id="IPR034163">
    <property type="entry name" value="Aspergillopepsin-like_cat_dom"/>
</dbReference>
<feature type="signal peptide" evidence="14">
    <location>
        <begin position="1"/>
        <end position="20"/>
    </location>
</feature>
<feature type="active site" evidence="12">
    <location>
        <position position="106"/>
    </location>
</feature>
<dbReference type="VEuPathDB" id="FungiDB:BO97DRAFT_465098"/>
<dbReference type="EMBL" id="KZ824274">
    <property type="protein sequence ID" value="RAL14572.1"/>
    <property type="molecule type" value="Genomic_DNA"/>
</dbReference>
<dbReference type="Proteomes" id="UP000248961">
    <property type="component" value="Unassembled WGS sequence"/>
</dbReference>
<evidence type="ECO:0000256" key="10">
    <source>
        <dbReference type="ARBA" id="ARBA00029931"/>
    </source>
</evidence>
<evidence type="ECO:0000256" key="8">
    <source>
        <dbReference type="ARBA" id="ARBA00022750"/>
    </source>
</evidence>